<dbReference type="Proteomes" id="UP001046870">
    <property type="component" value="Chromosome 18"/>
</dbReference>
<organism evidence="1 2">
    <name type="scientific">Megalops atlanticus</name>
    <name type="common">Tarpon</name>
    <name type="synonym">Clupea gigantea</name>
    <dbReference type="NCBI Taxonomy" id="7932"/>
    <lineage>
        <taxon>Eukaryota</taxon>
        <taxon>Metazoa</taxon>
        <taxon>Chordata</taxon>
        <taxon>Craniata</taxon>
        <taxon>Vertebrata</taxon>
        <taxon>Euteleostomi</taxon>
        <taxon>Actinopterygii</taxon>
        <taxon>Neopterygii</taxon>
        <taxon>Teleostei</taxon>
        <taxon>Elopiformes</taxon>
        <taxon>Megalopidae</taxon>
        <taxon>Megalops</taxon>
    </lineage>
</organism>
<keyword evidence="2" id="KW-1185">Reference proteome</keyword>
<proteinExistence type="predicted"/>
<accession>A0A9D3PIX4</accession>
<dbReference type="InterPro" id="IPR027417">
    <property type="entry name" value="P-loop_NTPase"/>
</dbReference>
<protein>
    <recommendedName>
        <fullName evidence="3">Interferon-induced protein 44-like</fullName>
    </recommendedName>
</protein>
<evidence type="ECO:0008006" key="3">
    <source>
        <dbReference type="Google" id="ProtNLM"/>
    </source>
</evidence>
<dbReference type="OrthoDB" id="25620at2759"/>
<dbReference type="EMBL" id="JAFDVH010000018">
    <property type="protein sequence ID" value="KAG7461091.1"/>
    <property type="molecule type" value="Genomic_DNA"/>
</dbReference>
<dbReference type="SUPFAM" id="SSF52540">
    <property type="entry name" value="P-loop containing nucleoside triphosphate hydrolases"/>
    <property type="match status" value="1"/>
</dbReference>
<name>A0A9D3PIX4_MEGAT</name>
<reference evidence="1" key="1">
    <citation type="submission" date="2021-01" db="EMBL/GenBank/DDBJ databases">
        <authorList>
            <person name="Zahm M."/>
            <person name="Roques C."/>
            <person name="Cabau C."/>
            <person name="Klopp C."/>
            <person name="Donnadieu C."/>
            <person name="Jouanno E."/>
            <person name="Lampietro C."/>
            <person name="Louis A."/>
            <person name="Herpin A."/>
            <person name="Echchiki A."/>
            <person name="Berthelot C."/>
            <person name="Parey E."/>
            <person name="Roest-Crollius H."/>
            <person name="Braasch I."/>
            <person name="Postlethwait J."/>
            <person name="Bobe J."/>
            <person name="Montfort J."/>
            <person name="Bouchez O."/>
            <person name="Begum T."/>
            <person name="Mejri S."/>
            <person name="Adams A."/>
            <person name="Chen W.-J."/>
            <person name="Guiguen Y."/>
        </authorList>
    </citation>
    <scope>NUCLEOTIDE SEQUENCE</scope>
    <source>
        <strain evidence="1">YG-15Mar2019-1</strain>
        <tissue evidence="1">Brain</tissue>
    </source>
</reference>
<dbReference type="PANTHER" id="PTHR14241">
    <property type="entry name" value="INTERFERON-INDUCED PROTEIN 44"/>
    <property type="match status" value="1"/>
</dbReference>
<gene>
    <name evidence="1" type="ORF">MATL_G00206340</name>
</gene>
<dbReference type="Gene3D" id="3.40.50.300">
    <property type="entry name" value="P-loop containing nucleotide triphosphate hydrolases"/>
    <property type="match status" value="1"/>
</dbReference>
<dbReference type="CDD" id="cd00882">
    <property type="entry name" value="Ras_like_GTPase"/>
    <property type="match status" value="1"/>
</dbReference>
<comment type="caution">
    <text evidence="1">The sequence shown here is derived from an EMBL/GenBank/DDBJ whole genome shotgun (WGS) entry which is preliminary data.</text>
</comment>
<dbReference type="GO" id="GO:0006955">
    <property type="term" value="P:immune response"/>
    <property type="evidence" value="ECO:0007669"/>
    <property type="project" value="TreeGrafter"/>
</dbReference>
<dbReference type="AlphaFoldDB" id="A0A9D3PIX4"/>
<evidence type="ECO:0000313" key="2">
    <source>
        <dbReference type="Proteomes" id="UP001046870"/>
    </source>
</evidence>
<sequence length="276" mass="30441">MLILREREELREALVSYKPAFEALTKVRVLLLGPVGGGKSSFVNSIRSVMYGRVSHLPIMGSSPKGFTKKLKCYDIRVEKGGQPTAVTLCDVMGFGDSEGTGLTLHDTLAVIKGRVPEGHKFRSEAPVNLNTAGYRLSPGMNDTIHCAVFVLDACKVFSYSESVEETLKDVKSEISELDIPHVVLLTHVDQVCHAVQLDAQYIYTSRTVQERIEKAAELLGLPASFVLPIRNYAAEHSVSCNTDILLLSALKHMLQAIDDTFEDYSFSPQEAETKH</sequence>
<evidence type="ECO:0000313" key="1">
    <source>
        <dbReference type="EMBL" id="KAG7461091.1"/>
    </source>
</evidence>
<dbReference type="PANTHER" id="PTHR14241:SF28">
    <property type="entry name" value="INTERFERON-INDUCED PROTEIN 44-LIKE"/>
    <property type="match status" value="1"/>
</dbReference>